<reference evidence="1" key="1">
    <citation type="submission" date="2013-04" db="EMBL/GenBank/DDBJ databases">
        <authorList>
            <person name="Qu J."/>
            <person name="Murali S.C."/>
            <person name="Bandaranaike D."/>
            <person name="Bellair M."/>
            <person name="Blankenburg K."/>
            <person name="Chao H."/>
            <person name="Dinh H."/>
            <person name="Doddapaneni H."/>
            <person name="Downs B."/>
            <person name="Dugan-Rocha S."/>
            <person name="Elkadiri S."/>
            <person name="Gnanaolivu R.D."/>
            <person name="Hernandez B."/>
            <person name="Javaid M."/>
            <person name="Jayaseelan J.C."/>
            <person name="Lee S."/>
            <person name="Li M."/>
            <person name="Ming W."/>
            <person name="Munidasa M."/>
            <person name="Muniz J."/>
            <person name="Nguyen L."/>
            <person name="Ongeri F."/>
            <person name="Osuji N."/>
            <person name="Pu L.-L."/>
            <person name="Puazo M."/>
            <person name="Qu C."/>
            <person name="Quiroz J."/>
            <person name="Raj R."/>
            <person name="Weissenberger G."/>
            <person name="Xin Y."/>
            <person name="Zou X."/>
            <person name="Han Y."/>
            <person name="Richards S."/>
            <person name="Worley K."/>
            <person name="Muzny D."/>
            <person name="Gibbs R."/>
        </authorList>
    </citation>
    <scope>NUCLEOTIDE SEQUENCE</scope>
    <source>
        <strain evidence="1">Sampled in the wild</strain>
    </source>
</reference>
<dbReference type="OrthoDB" id="8948150at2759"/>
<name>A0A8K0KPB6_LADFU</name>
<comment type="caution">
    <text evidence="1">The sequence shown here is derived from an EMBL/GenBank/DDBJ whole genome shotgun (WGS) entry which is preliminary data.</text>
</comment>
<gene>
    <name evidence="1" type="ORF">J437_LFUL018727</name>
</gene>
<evidence type="ECO:0008006" key="3">
    <source>
        <dbReference type="Google" id="ProtNLM"/>
    </source>
</evidence>
<evidence type="ECO:0000313" key="1">
    <source>
        <dbReference type="EMBL" id="KAG8239071.1"/>
    </source>
</evidence>
<proteinExistence type="predicted"/>
<accession>A0A8K0KPB6</accession>
<evidence type="ECO:0000313" key="2">
    <source>
        <dbReference type="Proteomes" id="UP000792457"/>
    </source>
</evidence>
<dbReference type="Proteomes" id="UP000792457">
    <property type="component" value="Unassembled WGS sequence"/>
</dbReference>
<dbReference type="EMBL" id="KZ309506">
    <property type="protein sequence ID" value="KAG8239071.1"/>
    <property type="molecule type" value="Genomic_DNA"/>
</dbReference>
<reference evidence="1" key="2">
    <citation type="submission" date="2017-10" db="EMBL/GenBank/DDBJ databases">
        <title>Ladona fulva Genome sequencing and assembly.</title>
        <authorList>
            <person name="Murali S."/>
            <person name="Richards S."/>
            <person name="Bandaranaike D."/>
            <person name="Bellair M."/>
            <person name="Blankenburg K."/>
            <person name="Chao H."/>
            <person name="Dinh H."/>
            <person name="Doddapaneni H."/>
            <person name="Dugan-Rocha S."/>
            <person name="Elkadiri S."/>
            <person name="Gnanaolivu R."/>
            <person name="Hernandez B."/>
            <person name="Skinner E."/>
            <person name="Javaid M."/>
            <person name="Lee S."/>
            <person name="Li M."/>
            <person name="Ming W."/>
            <person name="Munidasa M."/>
            <person name="Muniz J."/>
            <person name="Nguyen L."/>
            <person name="Hughes D."/>
            <person name="Osuji N."/>
            <person name="Pu L.-L."/>
            <person name="Puazo M."/>
            <person name="Qu C."/>
            <person name="Quiroz J."/>
            <person name="Raj R."/>
            <person name="Weissenberger G."/>
            <person name="Xin Y."/>
            <person name="Zou X."/>
            <person name="Han Y."/>
            <person name="Worley K."/>
            <person name="Muzny D."/>
            <person name="Gibbs R."/>
        </authorList>
    </citation>
    <scope>NUCLEOTIDE SEQUENCE</scope>
    <source>
        <strain evidence="1">Sampled in the wild</strain>
    </source>
</reference>
<organism evidence="1 2">
    <name type="scientific">Ladona fulva</name>
    <name type="common">Scarce chaser dragonfly</name>
    <name type="synonym">Libellula fulva</name>
    <dbReference type="NCBI Taxonomy" id="123851"/>
    <lineage>
        <taxon>Eukaryota</taxon>
        <taxon>Metazoa</taxon>
        <taxon>Ecdysozoa</taxon>
        <taxon>Arthropoda</taxon>
        <taxon>Hexapoda</taxon>
        <taxon>Insecta</taxon>
        <taxon>Pterygota</taxon>
        <taxon>Palaeoptera</taxon>
        <taxon>Odonata</taxon>
        <taxon>Epiprocta</taxon>
        <taxon>Anisoptera</taxon>
        <taxon>Libelluloidea</taxon>
        <taxon>Libellulidae</taxon>
        <taxon>Ladona</taxon>
    </lineage>
</organism>
<protein>
    <recommendedName>
        <fullName evidence="3">Transposase</fullName>
    </recommendedName>
</protein>
<dbReference type="AlphaFoldDB" id="A0A8K0KPB6"/>
<keyword evidence="2" id="KW-1185">Reference proteome</keyword>
<sequence length="104" mass="12010">MFCRTEVVLKRPYFFFGEKVVALFDVPHLLKCTRNNFYKNVIHVPMEINGHKFLFPAQWQHTRDAVKLGKTLKSLLQKFGKDNSQASGSKKARCNEGFLGCPDF</sequence>